<gene>
    <name evidence="2" type="ORF">HMPREF9211_0068</name>
</gene>
<dbReference type="InterPro" id="IPR028908">
    <property type="entry name" value="Tox-PL_dom"/>
</dbReference>
<dbReference type="AlphaFoldDB" id="E1NT43"/>
<dbReference type="EMBL" id="AEHQ01000056">
    <property type="protein sequence ID" value="EFO70731.1"/>
    <property type="molecule type" value="Genomic_DNA"/>
</dbReference>
<name>E1NT43_9LACO</name>
<evidence type="ECO:0000259" key="1">
    <source>
        <dbReference type="Pfam" id="PF15644"/>
    </source>
</evidence>
<dbReference type="Pfam" id="PF15644">
    <property type="entry name" value="Gln_amidase"/>
    <property type="match status" value="1"/>
</dbReference>
<organism evidence="2 3">
    <name type="scientific">Lactobacillus iners LactinV 01V1-a</name>
    <dbReference type="NCBI Taxonomy" id="879297"/>
    <lineage>
        <taxon>Bacteria</taxon>
        <taxon>Bacillati</taxon>
        <taxon>Bacillota</taxon>
        <taxon>Bacilli</taxon>
        <taxon>Lactobacillales</taxon>
        <taxon>Lactobacillaceae</taxon>
        <taxon>Lactobacillus</taxon>
    </lineage>
</organism>
<evidence type="ECO:0000313" key="2">
    <source>
        <dbReference type="EMBL" id="EFO70731.1"/>
    </source>
</evidence>
<feature type="domain" description="Tox-PL" evidence="1">
    <location>
        <begin position="187"/>
        <end position="299"/>
    </location>
</feature>
<dbReference type="Proteomes" id="UP000003648">
    <property type="component" value="Unassembled WGS sequence"/>
</dbReference>
<accession>E1NT43</accession>
<sequence>MDEVKAKNLVEVACNAERYSEVAPKVEQAMTSFTRSVVADTMKKNVELHYKLGLSPKIVRKLGRGSSKKRSTSGADCEFCTERVGTFPYNKDNINKGIFSRHAHCTCTLEYFPGNGKKQNSWSKRWEKVGEDDKIEERKLISEAKTENAMFPKELAGAKRGNLMTFEEADSNRPNPKFRDDYMYRINCQTCVVAYEARRRGYDVEAKGNFSGSISQMLSRATNKAWIDPNTGKYPEYIAPGYFSNINTPSRYMKYLEATLKENTRYTMHFGWKGRGNSGHIIHVFKKNGVVTLYDPQIGQTTNKVKEYLEDVKMTTTSRGIKYTIAPRLLEVQNYEFNIEVVNQILKKAGE</sequence>
<evidence type="ECO:0000313" key="3">
    <source>
        <dbReference type="Proteomes" id="UP000003648"/>
    </source>
</evidence>
<comment type="caution">
    <text evidence="2">The sequence shown here is derived from an EMBL/GenBank/DDBJ whole genome shotgun (WGS) entry which is preliminary data.</text>
</comment>
<reference evidence="2 3" key="1">
    <citation type="submission" date="2010-09" db="EMBL/GenBank/DDBJ databases">
        <authorList>
            <person name="Durkin A.S."/>
            <person name="Madupu R."/>
            <person name="Torralba M."/>
            <person name="Gillis M."/>
            <person name="Methe B."/>
            <person name="Sutton G."/>
            <person name="Nelson K.E."/>
        </authorList>
    </citation>
    <scope>NUCLEOTIDE SEQUENCE [LARGE SCALE GENOMIC DNA]</scope>
    <source>
        <strain evidence="2 3">LactinV 01V1-a</strain>
    </source>
</reference>
<proteinExistence type="predicted"/>
<protein>
    <recommendedName>
        <fullName evidence="1">Tox-PL domain-containing protein</fullName>
    </recommendedName>
</protein>